<protein>
    <submittedName>
        <fullName evidence="2">DNA-binding transcriptional ArsR family regulator</fullName>
    </submittedName>
</protein>
<sequence>MLNFHPKLAGLMTALSDPTRLAIVEKLSLTPLSVSEIAAPFDMSLAAIVQHIQVLEKAGAVRTFKQGRTRRCIIDTAGMAVLKNWLTDRERFWQGQFDNLEAILDAEAPKSIEERDT</sequence>
<accession>A0ABV2IYM6</accession>
<gene>
    <name evidence="2" type="ORF">ABID16_001802</name>
</gene>
<comment type="caution">
    <text evidence="2">The sequence shown here is derived from an EMBL/GenBank/DDBJ whole genome shotgun (WGS) entry which is preliminary data.</text>
</comment>
<dbReference type="SUPFAM" id="SSF46785">
    <property type="entry name" value="Winged helix' DNA-binding domain"/>
    <property type="match status" value="1"/>
</dbReference>
<reference evidence="2 3" key="1">
    <citation type="submission" date="2024-06" db="EMBL/GenBank/DDBJ databases">
        <title>Genomic Encyclopedia of Type Strains, Phase IV (KMG-IV): sequencing the most valuable type-strain genomes for metagenomic binning, comparative biology and taxonomic classification.</title>
        <authorList>
            <person name="Goeker M."/>
        </authorList>
    </citation>
    <scope>NUCLEOTIDE SEQUENCE [LARGE SCALE GENOMIC DNA]</scope>
    <source>
        <strain evidence="2 3">DSM 29780</strain>
    </source>
</reference>
<dbReference type="Pfam" id="PF12840">
    <property type="entry name" value="HTH_20"/>
    <property type="match status" value="1"/>
</dbReference>
<dbReference type="PROSITE" id="PS50987">
    <property type="entry name" value="HTH_ARSR_2"/>
    <property type="match status" value="1"/>
</dbReference>
<dbReference type="Gene3D" id="1.10.10.10">
    <property type="entry name" value="Winged helix-like DNA-binding domain superfamily/Winged helix DNA-binding domain"/>
    <property type="match status" value="1"/>
</dbReference>
<dbReference type="RefSeq" id="WP_354556011.1">
    <property type="nucleotide sequence ID" value="NZ_JBEPMB010000002.1"/>
</dbReference>
<keyword evidence="2" id="KW-0238">DNA-binding</keyword>
<dbReference type="GO" id="GO:0003677">
    <property type="term" value="F:DNA binding"/>
    <property type="evidence" value="ECO:0007669"/>
    <property type="project" value="UniProtKB-KW"/>
</dbReference>
<evidence type="ECO:0000313" key="3">
    <source>
        <dbReference type="Proteomes" id="UP001549047"/>
    </source>
</evidence>
<dbReference type="InterPro" id="IPR011991">
    <property type="entry name" value="ArsR-like_HTH"/>
</dbReference>
<dbReference type="CDD" id="cd00090">
    <property type="entry name" value="HTH_ARSR"/>
    <property type="match status" value="1"/>
</dbReference>
<dbReference type="PRINTS" id="PR00778">
    <property type="entry name" value="HTHARSR"/>
</dbReference>
<name>A0ABV2IYM6_9HYPH</name>
<dbReference type="SMART" id="SM00418">
    <property type="entry name" value="HTH_ARSR"/>
    <property type="match status" value="1"/>
</dbReference>
<dbReference type="PANTHER" id="PTHR38600">
    <property type="entry name" value="TRANSCRIPTIONAL REGULATORY PROTEIN"/>
    <property type="match status" value="1"/>
</dbReference>
<dbReference type="EMBL" id="JBEPMB010000002">
    <property type="protein sequence ID" value="MET3613473.1"/>
    <property type="molecule type" value="Genomic_DNA"/>
</dbReference>
<keyword evidence="3" id="KW-1185">Reference proteome</keyword>
<organism evidence="2 3">
    <name type="scientific">Rhizobium aquaticum</name>
    <dbReference type="NCBI Taxonomy" id="1549636"/>
    <lineage>
        <taxon>Bacteria</taxon>
        <taxon>Pseudomonadati</taxon>
        <taxon>Pseudomonadota</taxon>
        <taxon>Alphaproteobacteria</taxon>
        <taxon>Hyphomicrobiales</taxon>
        <taxon>Rhizobiaceae</taxon>
        <taxon>Rhizobium/Agrobacterium group</taxon>
        <taxon>Rhizobium</taxon>
    </lineage>
</organism>
<feature type="domain" description="HTH arsR-type" evidence="1">
    <location>
        <begin position="1"/>
        <end position="94"/>
    </location>
</feature>
<dbReference type="PANTHER" id="PTHR38600:SF1">
    <property type="entry name" value="TRANSCRIPTIONAL REGULATORY PROTEIN"/>
    <property type="match status" value="1"/>
</dbReference>
<dbReference type="Proteomes" id="UP001549047">
    <property type="component" value="Unassembled WGS sequence"/>
</dbReference>
<dbReference type="InterPro" id="IPR036388">
    <property type="entry name" value="WH-like_DNA-bd_sf"/>
</dbReference>
<dbReference type="NCBIfam" id="NF033788">
    <property type="entry name" value="HTH_metalloreg"/>
    <property type="match status" value="1"/>
</dbReference>
<dbReference type="InterPro" id="IPR036390">
    <property type="entry name" value="WH_DNA-bd_sf"/>
</dbReference>
<evidence type="ECO:0000259" key="1">
    <source>
        <dbReference type="PROSITE" id="PS50987"/>
    </source>
</evidence>
<proteinExistence type="predicted"/>
<dbReference type="InterPro" id="IPR001845">
    <property type="entry name" value="HTH_ArsR_DNA-bd_dom"/>
</dbReference>
<evidence type="ECO:0000313" key="2">
    <source>
        <dbReference type="EMBL" id="MET3613473.1"/>
    </source>
</evidence>